<sequence length="908" mass="94664">MTRGQGNRPGFVPGNRASIDGNRPAQDVLPAPARASLLRLRRSILRLPTSWSQESVYARGCGASGSEKLVLQELSAIEKHLALASKSSVFEGRIAAAAVLADEVVAKWLLRLVAAAVRLEPKDMAVDTAYAQGGGRTQPLRGKILENAYIFVAGLLNTAASGDTLSQLPAHVTDFASKLLRMHTLQAASRQLAAVADSLLAALAQAAPAGVEQPQLEGQQQQPRGSAALRHARYHAARTVFAALRLTTAVTLTAGHEAERQYHYELLTSLQDSCVLEHAARLLLLAEEACGKPGEADNQELRKMLLKASGLLGAAYLSTVRASDAFRRVGAVTGGLARYNSLLSGPCLHHAVMVHGLAALCFADGGPTHGLPAELLPCIPISFDGGHQVAASDSEGRAGHREVEVPTVFLHHVRSAVYALIPPRRPAVVSRQAALLIALRTGRLVLASSQVWGKVAAAAAGDTNLHGLMHAKGLRALLPLKDLASFASVTLHAAMGNLRSTRGLWGPEAGSPAWERWVEEAAELWRLAGSFLAPDCMALHLATAAELSNVEELLVWYAGEAALLWTNGVFTPPARPPVWTAAALAGGFLPCLERLMRRAGEDPGSLEAVLLCSLLRDKPWQPLLPLLLYGEERHAAALVVTMGKVLRRRTGLGEHTRLCEVVGGAAVALLRKAFAALPSMRGDADAAADDGTVAACQRMRLLVSCGVCEWLPALVAQTQRPAAWECAEFTEFVASGLVPMLACQCIAARELDTSQSGRSSSSAAVEGCTGATEASAATGIAGSSGGSDDWHRVLLEVDAVALLGACMKPAGTQGLSVGPHTLATCCCIVAAACPQQVRRAAAAAGAATSATLLGAVGPPWSPEVLRWLASGQSGSASGCSREEKGGRRDSGGSTQGEGVSSSSSGGGG</sequence>
<protein>
    <submittedName>
        <fullName evidence="2">Uncharacterized protein</fullName>
    </submittedName>
</protein>
<reference evidence="2 3" key="1">
    <citation type="journal article" date="2021" name="Sci. Rep.">
        <title>Genome sequencing of the multicellular alga Astrephomene provides insights into convergent evolution of germ-soma differentiation.</title>
        <authorList>
            <person name="Yamashita S."/>
            <person name="Yamamoto K."/>
            <person name="Matsuzaki R."/>
            <person name="Suzuki S."/>
            <person name="Yamaguchi H."/>
            <person name="Hirooka S."/>
            <person name="Minakuchi Y."/>
            <person name="Miyagishima S."/>
            <person name="Kawachi M."/>
            <person name="Toyoda A."/>
            <person name="Nozaki H."/>
        </authorList>
    </citation>
    <scope>NUCLEOTIDE SEQUENCE [LARGE SCALE GENOMIC DNA]</scope>
    <source>
        <strain evidence="2 3">NIES-4017</strain>
    </source>
</reference>
<organism evidence="2 3">
    <name type="scientific">Astrephomene gubernaculifera</name>
    <dbReference type="NCBI Taxonomy" id="47775"/>
    <lineage>
        <taxon>Eukaryota</taxon>
        <taxon>Viridiplantae</taxon>
        <taxon>Chlorophyta</taxon>
        <taxon>core chlorophytes</taxon>
        <taxon>Chlorophyceae</taxon>
        <taxon>CS clade</taxon>
        <taxon>Chlamydomonadales</taxon>
        <taxon>Astrephomenaceae</taxon>
        <taxon>Astrephomene</taxon>
    </lineage>
</organism>
<feature type="non-terminal residue" evidence="2">
    <location>
        <position position="1"/>
    </location>
</feature>
<feature type="region of interest" description="Disordered" evidence="1">
    <location>
        <begin position="871"/>
        <end position="908"/>
    </location>
</feature>
<dbReference type="Proteomes" id="UP001054857">
    <property type="component" value="Unassembled WGS sequence"/>
</dbReference>
<keyword evidence="3" id="KW-1185">Reference proteome</keyword>
<name>A0AAD3DZ71_9CHLO</name>
<feature type="region of interest" description="Disordered" evidence="1">
    <location>
        <begin position="1"/>
        <end position="27"/>
    </location>
</feature>
<evidence type="ECO:0000313" key="3">
    <source>
        <dbReference type="Proteomes" id="UP001054857"/>
    </source>
</evidence>
<proteinExistence type="predicted"/>
<dbReference type="AlphaFoldDB" id="A0AAD3DZ71"/>
<dbReference type="EMBL" id="BMAR01000032">
    <property type="protein sequence ID" value="GFR49734.1"/>
    <property type="molecule type" value="Genomic_DNA"/>
</dbReference>
<feature type="compositionally biased region" description="Low complexity" evidence="1">
    <location>
        <begin position="896"/>
        <end position="908"/>
    </location>
</feature>
<evidence type="ECO:0000256" key="1">
    <source>
        <dbReference type="SAM" id="MobiDB-lite"/>
    </source>
</evidence>
<gene>
    <name evidence="2" type="ORF">Agub_g11891</name>
</gene>
<comment type="caution">
    <text evidence="2">The sequence shown here is derived from an EMBL/GenBank/DDBJ whole genome shotgun (WGS) entry which is preliminary data.</text>
</comment>
<evidence type="ECO:0000313" key="2">
    <source>
        <dbReference type="EMBL" id="GFR49734.1"/>
    </source>
</evidence>
<accession>A0AAD3DZ71</accession>
<feature type="compositionally biased region" description="Basic and acidic residues" evidence="1">
    <location>
        <begin position="880"/>
        <end position="890"/>
    </location>
</feature>